<dbReference type="PANTHER" id="PTHR47197:SF3">
    <property type="entry name" value="DIHYDRO-HEME D1 DEHYDROGENASE"/>
    <property type="match status" value="1"/>
</dbReference>
<dbReference type="Pfam" id="PF21783">
    <property type="entry name" value="YNCE"/>
    <property type="match status" value="1"/>
</dbReference>
<evidence type="ECO:0000313" key="3">
    <source>
        <dbReference type="EMBL" id="SPQ00543.1"/>
    </source>
</evidence>
<protein>
    <submittedName>
        <fullName evidence="3">40-residue YVTN family beta-propeller repeat protein</fullName>
    </submittedName>
</protein>
<dbReference type="PROSITE" id="PS51257">
    <property type="entry name" value="PROKAR_LIPOPROTEIN"/>
    <property type="match status" value="1"/>
</dbReference>
<dbReference type="EMBL" id="OUUY01000072">
    <property type="protein sequence ID" value="SPQ00543.1"/>
    <property type="molecule type" value="Genomic_DNA"/>
</dbReference>
<dbReference type="InterPro" id="IPR051200">
    <property type="entry name" value="Host-pathogen_enzymatic-act"/>
</dbReference>
<dbReference type="InterPro" id="IPR011964">
    <property type="entry name" value="YVTN_b-propeller_repeat"/>
</dbReference>
<dbReference type="Proteomes" id="UP000245125">
    <property type="component" value="Unassembled WGS sequence"/>
</dbReference>
<dbReference type="InterPro" id="IPR048433">
    <property type="entry name" value="YNCE-like_beta-prop"/>
</dbReference>
<name>A0A2U3QGL8_9BACT</name>
<evidence type="ECO:0000256" key="1">
    <source>
        <dbReference type="ARBA" id="ARBA00022729"/>
    </source>
</evidence>
<dbReference type="Gene3D" id="2.130.10.10">
    <property type="entry name" value="YVTN repeat-like/Quinoprotein amine dehydrogenase"/>
    <property type="match status" value="2"/>
</dbReference>
<sequence>MKKSFGSFLIALIFFTGCEMKPAQVKPPLEGQGEVFLYLEPFPQEAERLKFTLGGINALAADGTETPLALSFEEFRLEDLKRQRLIASGRLPQGSYAGLSFAVKRALLKGEEGEGDLIVPKQSTKISFPFTVPREKAVVISMTFKYSESVKEGTSFFPSFSLLIPGKPLVTLKAFASNRDSNTVTVFDKRSGRVASVIETGNGPGGIVLDQRARRAYVALSEDDSIEVIDVERGDTINRMRLNAGDRPPELALTPDGSALISVNSGSDSVSIINPFTLIEMKRLTVGHRPVSILLDRTGRKAYVFNSFSNTVSVIDVPNRAVSATLATEVGPLRGQFNRKGDRLYVFFERSPYLIVYDPVTFSVIKRIFVGSGLSVLKVDTQNDMLYVGRKYDGMIEVYDPFSLMPMETFSVSGGVDYMTIDNEGNNLCVVIPDKKRLAIVELVSKKTIAEMDVGDYPYWTAVMGER</sequence>
<organism evidence="3 4">
    <name type="scientific">Candidatus Sulfobium mesophilum</name>
    <dbReference type="NCBI Taxonomy" id="2016548"/>
    <lineage>
        <taxon>Bacteria</taxon>
        <taxon>Pseudomonadati</taxon>
        <taxon>Nitrospirota</taxon>
        <taxon>Nitrospiria</taxon>
        <taxon>Nitrospirales</taxon>
        <taxon>Nitrospiraceae</taxon>
        <taxon>Candidatus Sulfobium</taxon>
    </lineage>
</organism>
<dbReference type="NCBIfam" id="TIGR02276">
    <property type="entry name" value="beta_rpt_yvtn"/>
    <property type="match status" value="1"/>
</dbReference>
<evidence type="ECO:0000313" key="4">
    <source>
        <dbReference type="Proteomes" id="UP000245125"/>
    </source>
</evidence>
<keyword evidence="4" id="KW-1185">Reference proteome</keyword>
<gene>
    <name evidence="3" type="ORF">NBG4_270006</name>
</gene>
<reference evidence="4" key="1">
    <citation type="submission" date="2018-03" db="EMBL/GenBank/DDBJ databases">
        <authorList>
            <person name="Zecchin S."/>
        </authorList>
    </citation>
    <scope>NUCLEOTIDE SEQUENCE [LARGE SCALE GENOMIC DNA]</scope>
</reference>
<proteinExistence type="predicted"/>
<keyword evidence="1" id="KW-0732">Signal</keyword>
<dbReference type="InterPro" id="IPR011048">
    <property type="entry name" value="Haem_d1_sf"/>
</dbReference>
<dbReference type="SUPFAM" id="SSF51004">
    <property type="entry name" value="C-terminal (heme d1) domain of cytochrome cd1-nitrite reductase"/>
    <property type="match status" value="1"/>
</dbReference>
<dbReference type="OrthoDB" id="5392326at2"/>
<dbReference type="AlphaFoldDB" id="A0A2U3QGL8"/>
<feature type="domain" description="YNCE-like beta-propeller" evidence="2">
    <location>
        <begin position="257"/>
        <end position="389"/>
    </location>
</feature>
<dbReference type="InterPro" id="IPR015943">
    <property type="entry name" value="WD40/YVTN_repeat-like_dom_sf"/>
</dbReference>
<evidence type="ECO:0000259" key="2">
    <source>
        <dbReference type="Pfam" id="PF21783"/>
    </source>
</evidence>
<dbReference type="PANTHER" id="PTHR47197">
    <property type="entry name" value="PROTEIN NIRF"/>
    <property type="match status" value="1"/>
</dbReference>
<accession>A0A2U3QGL8</accession>